<dbReference type="InterPro" id="IPR006343">
    <property type="entry name" value="DnaB/C_C"/>
</dbReference>
<comment type="caution">
    <text evidence="5">The sequence shown here is derived from an EMBL/GenBank/DDBJ whole genome shotgun (WGS) entry which is preliminary data.</text>
</comment>
<evidence type="ECO:0000256" key="1">
    <source>
        <dbReference type="ARBA" id="ARBA00093462"/>
    </source>
</evidence>
<name>A0A9X4AGS6_9BACI</name>
<proteinExistence type="inferred from homology"/>
<dbReference type="Proteomes" id="UP001145072">
    <property type="component" value="Unassembled WGS sequence"/>
</dbReference>
<feature type="domain" description="DnaB/C C-terminal" evidence="3">
    <location>
        <begin position="320"/>
        <end position="384"/>
    </location>
</feature>
<accession>A0A9X4AGS6</accession>
<evidence type="ECO:0000256" key="2">
    <source>
        <dbReference type="SAM" id="MobiDB-lite"/>
    </source>
</evidence>
<reference evidence="5" key="1">
    <citation type="submission" date="2022-06" db="EMBL/GenBank/DDBJ databases">
        <title>Aquibacillus sp. a new bacterium isolated from soil saline samples.</title>
        <authorList>
            <person name="Galisteo C."/>
            <person name="De La Haba R."/>
            <person name="Sanchez-Porro C."/>
            <person name="Ventosa A."/>
        </authorList>
    </citation>
    <scope>NUCLEOTIDE SEQUENCE</scope>
    <source>
        <strain evidence="5">JCM 12387</strain>
    </source>
</reference>
<keyword evidence="6" id="KW-1185">Reference proteome</keyword>
<sequence length="453" mass="52451">MKQQYIGKLLPIEGYTVVYEGDISSTYFHSLTHLYQPLIGIQAIALYQTLLNESLWSSDWDNPQTHHVLMTYLSLPLDQIYEARLKLEAIGLLDTYQQESEQNKVYVYKLYAPCTPTEFFSNDMLTQLLYHELGSDKCDKLYQAFKLHYPRQHILGDKVSASFREVFTSYSSEEDVSVAKPNTAPNDGPNVDIEAVDYNLMSQMLEQRMLPVEQILSPVNKKLIAQMYALYNLTNQDIEKALLWALSDENSLITDEFKSACLDLYQTRRKQQPNEKVLDRKTSIDGNESKAKKPVTKEEQFIEMLEKISPRQLLEDLSGGNYASTQDLKIVSEVMSQQNLTPGVMNVLIHYVLLKTDMKLTKSYLEKIASHWARKNVTTVRQAMTLAKSEHNKYQQWGTSKQSYYKKPTKKEVIPDWFKDRKQTKQPVKQEKEKQSTSSDVDIDELMKKLRDS</sequence>
<feature type="compositionally biased region" description="Basic and acidic residues" evidence="2">
    <location>
        <begin position="416"/>
        <end position="435"/>
    </location>
</feature>
<dbReference type="Pfam" id="PF07261">
    <property type="entry name" value="DnaB_2"/>
    <property type="match status" value="1"/>
</dbReference>
<comment type="similarity">
    <text evidence="1">Belongs to the DnaB/DnaD family.</text>
</comment>
<evidence type="ECO:0000313" key="5">
    <source>
        <dbReference type="EMBL" id="MDC3419231.1"/>
    </source>
</evidence>
<dbReference type="RefSeq" id="WP_259870752.1">
    <property type="nucleotide sequence ID" value="NZ_JAMQJZ010000001.1"/>
</dbReference>
<dbReference type="Pfam" id="PF25888">
    <property type="entry name" value="WHD_DnaB"/>
    <property type="match status" value="1"/>
</dbReference>
<feature type="region of interest" description="Disordered" evidence="2">
    <location>
        <begin position="272"/>
        <end position="296"/>
    </location>
</feature>
<organism evidence="5 6">
    <name type="scientific">Aquibacillus koreensis</name>
    <dbReference type="NCBI Taxonomy" id="279446"/>
    <lineage>
        <taxon>Bacteria</taxon>
        <taxon>Bacillati</taxon>
        <taxon>Bacillota</taxon>
        <taxon>Bacilli</taxon>
        <taxon>Bacillales</taxon>
        <taxon>Bacillaceae</taxon>
        <taxon>Aquibacillus</taxon>
    </lineage>
</organism>
<evidence type="ECO:0000313" key="6">
    <source>
        <dbReference type="Proteomes" id="UP001145072"/>
    </source>
</evidence>
<feature type="domain" description="Replicative helicase loading/DNA remodeling protein DnaB N-terminal winged helix" evidence="4">
    <location>
        <begin position="11"/>
        <end position="239"/>
    </location>
</feature>
<gene>
    <name evidence="5" type="ORF">NC661_02415</name>
</gene>
<dbReference type="EMBL" id="JAMQJZ010000001">
    <property type="protein sequence ID" value="MDC3419231.1"/>
    <property type="molecule type" value="Genomic_DNA"/>
</dbReference>
<protein>
    <submittedName>
        <fullName evidence="5">DnaD domain protein</fullName>
    </submittedName>
</protein>
<feature type="region of interest" description="Disordered" evidence="2">
    <location>
        <begin position="416"/>
        <end position="453"/>
    </location>
</feature>
<evidence type="ECO:0000259" key="3">
    <source>
        <dbReference type="Pfam" id="PF07261"/>
    </source>
</evidence>
<dbReference type="InterPro" id="IPR058660">
    <property type="entry name" value="WHD_DnaB"/>
</dbReference>
<evidence type="ECO:0000259" key="4">
    <source>
        <dbReference type="Pfam" id="PF25888"/>
    </source>
</evidence>
<dbReference type="AlphaFoldDB" id="A0A9X4AGS6"/>